<dbReference type="Pfam" id="PF04884">
    <property type="entry name" value="UVB_sens_prot"/>
    <property type="match status" value="1"/>
</dbReference>
<dbReference type="eggNOG" id="KOG4249">
    <property type="taxonomic scope" value="Eukaryota"/>
</dbReference>
<dbReference type="AlphaFoldDB" id="A0A0D3I9D1"/>
<evidence type="ECO:0000259" key="3">
    <source>
        <dbReference type="Pfam" id="PF04884"/>
    </source>
</evidence>
<feature type="transmembrane region" description="Helical" evidence="2">
    <location>
        <begin position="76"/>
        <end position="98"/>
    </location>
</feature>
<name>A0A0D3I9D1_EMIH1</name>
<organism evidence="4 5">
    <name type="scientific">Emiliania huxleyi (strain CCMP1516)</name>
    <dbReference type="NCBI Taxonomy" id="280463"/>
    <lineage>
        <taxon>Eukaryota</taxon>
        <taxon>Haptista</taxon>
        <taxon>Haptophyta</taxon>
        <taxon>Prymnesiophyceae</taxon>
        <taxon>Isochrysidales</taxon>
        <taxon>Noelaerhabdaceae</taxon>
        <taxon>Emiliania</taxon>
    </lineage>
</organism>
<dbReference type="InterPro" id="IPR006968">
    <property type="entry name" value="RUS_fam"/>
</dbReference>
<evidence type="ECO:0000256" key="2">
    <source>
        <dbReference type="SAM" id="Phobius"/>
    </source>
</evidence>
<dbReference type="EnsemblProtists" id="EOD07866">
    <property type="protein sequence ID" value="EOD07866"/>
    <property type="gene ID" value="EMIHUDRAFT_460022"/>
</dbReference>
<reference evidence="5" key="1">
    <citation type="journal article" date="2013" name="Nature">
        <title>Pan genome of the phytoplankton Emiliania underpins its global distribution.</title>
        <authorList>
            <person name="Read B.A."/>
            <person name="Kegel J."/>
            <person name="Klute M.J."/>
            <person name="Kuo A."/>
            <person name="Lefebvre S.C."/>
            <person name="Maumus F."/>
            <person name="Mayer C."/>
            <person name="Miller J."/>
            <person name="Monier A."/>
            <person name="Salamov A."/>
            <person name="Young J."/>
            <person name="Aguilar M."/>
            <person name="Claverie J.M."/>
            <person name="Frickenhaus S."/>
            <person name="Gonzalez K."/>
            <person name="Herman E.K."/>
            <person name="Lin Y.C."/>
            <person name="Napier J."/>
            <person name="Ogata H."/>
            <person name="Sarno A.F."/>
            <person name="Shmutz J."/>
            <person name="Schroeder D."/>
            <person name="de Vargas C."/>
            <person name="Verret F."/>
            <person name="von Dassow P."/>
            <person name="Valentin K."/>
            <person name="Van de Peer Y."/>
            <person name="Wheeler G."/>
            <person name="Dacks J.B."/>
            <person name="Delwiche C.F."/>
            <person name="Dyhrman S.T."/>
            <person name="Glockner G."/>
            <person name="John U."/>
            <person name="Richards T."/>
            <person name="Worden A.Z."/>
            <person name="Zhang X."/>
            <person name="Grigoriev I.V."/>
            <person name="Allen A.E."/>
            <person name="Bidle K."/>
            <person name="Borodovsky M."/>
            <person name="Bowler C."/>
            <person name="Brownlee C."/>
            <person name="Cock J.M."/>
            <person name="Elias M."/>
            <person name="Gladyshev V.N."/>
            <person name="Groth M."/>
            <person name="Guda C."/>
            <person name="Hadaegh A."/>
            <person name="Iglesias-Rodriguez M.D."/>
            <person name="Jenkins J."/>
            <person name="Jones B.M."/>
            <person name="Lawson T."/>
            <person name="Leese F."/>
            <person name="Lindquist E."/>
            <person name="Lobanov A."/>
            <person name="Lomsadze A."/>
            <person name="Malik S.B."/>
            <person name="Marsh M.E."/>
            <person name="Mackinder L."/>
            <person name="Mock T."/>
            <person name="Mueller-Roeber B."/>
            <person name="Pagarete A."/>
            <person name="Parker M."/>
            <person name="Probert I."/>
            <person name="Quesneville H."/>
            <person name="Raines C."/>
            <person name="Rensing S.A."/>
            <person name="Riano-Pachon D.M."/>
            <person name="Richier S."/>
            <person name="Rokitta S."/>
            <person name="Shiraiwa Y."/>
            <person name="Soanes D.M."/>
            <person name="van der Giezen M."/>
            <person name="Wahlund T.M."/>
            <person name="Williams B."/>
            <person name="Wilson W."/>
            <person name="Wolfe G."/>
            <person name="Wurch L.L."/>
        </authorList>
    </citation>
    <scope>NUCLEOTIDE SEQUENCE</scope>
</reference>
<feature type="transmembrane region" description="Helical" evidence="2">
    <location>
        <begin position="208"/>
        <end position="225"/>
    </location>
</feature>
<dbReference type="Proteomes" id="UP000013827">
    <property type="component" value="Unassembled WGS sequence"/>
</dbReference>
<feature type="transmembrane region" description="Helical" evidence="2">
    <location>
        <begin position="309"/>
        <end position="330"/>
    </location>
</feature>
<feature type="domain" description="Protein root UVB sensitive/RUS" evidence="3">
    <location>
        <begin position="29"/>
        <end position="251"/>
    </location>
</feature>
<dbReference type="InterPro" id="IPR054549">
    <property type="entry name" value="UVB_sens_RUS_dom"/>
</dbReference>
<dbReference type="SUPFAM" id="SSF117281">
    <property type="entry name" value="Kelch motif"/>
    <property type="match status" value="2"/>
</dbReference>
<feature type="transmembrane region" description="Helical" evidence="2">
    <location>
        <begin position="160"/>
        <end position="181"/>
    </location>
</feature>
<evidence type="ECO:0000313" key="4">
    <source>
        <dbReference type="EnsemblProtists" id="EOD07866"/>
    </source>
</evidence>
<dbReference type="GeneID" id="17254014"/>
<dbReference type="InterPro" id="IPR015915">
    <property type="entry name" value="Kelch-typ_b-propeller"/>
</dbReference>
<proteinExistence type="inferred from homology"/>
<reference evidence="4" key="2">
    <citation type="submission" date="2024-10" db="UniProtKB">
        <authorList>
            <consortium name="EnsemblProtists"/>
        </authorList>
    </citation>
    <scope>IDENTIFICATION</scope>
</reference>
<evidence type="ECO:0000256" key="1">
    <source>
        <dbReference type="ARBA" id="ARBA00007558"/>
    </source>
</evidence>
<protein>
    <recommendedName>
        <fullName evidence="3">Protein root UVB sensitive/RUS domain-containing protein</fullName>
    </recommendedName>
</protein>
<keyword evidence="2" id="KW-0472">Membrane</keyword>
<dbReference type="PaxDb" id="2903-EOD07866"/>
<accession>A0A0D3I9D1</accession>
<keyword evidence="2" id="KW-0812">Transmembrane</keyword>
<keyword evidence="5" id="KW-1185">Reference proteome</keyword>
<dbReference type="HOGENOM" id="CLU_335701_0_0_1"/>
<dbReference type="Pfam" id="PF01344">
    <property type="entry name" value="Kelch_1"/>
    <property type="match status" value="1"/>
</dbReference>
<dbReference type="InterPro" id="IPR006652">
    <property type="entry name" value="Kelch_1"/>
</dbReference>
<comment type="similarity">
    <text evidence="1">Belongs to the RUS1 family.</text>
</comment>
<dbReference type="PANTHER" id="PTHR12770:SF22">
    <property type="entry name" value="PROTEIN ROOT UVB SENSITIVE 1, CHLOROPLASTIC"/>
    <property type="match status" value="1"/>
</dbReference>
<dbReference type="RefSeq" id="XP_005760295.1">
    <property type="nucleotide sequence ID" value="XM_005760238.1"/>
</dbReference>
<sequence length="850" mass="89539">MKRLSRRVTARAASHIAANHGGGGVALWQRAQSALEAVLLPCDFPHSVGPGYLRYVQWTSIGLVTGKVESILATQAALFAVGVGAGAVPMAAAIQWVLKDGVGHAAAIGYATVVNTRFDADARRYRFQATAGHTAADLVACTMPLAPKTVALVGLEVPSFLLLGSLSSAISSVAGVAQAVARARIMASFARQGNLADCTRAGQSQAKLMSLVGTAAGIGLSWLVGPQPAHVIGLMLPLSLVSLYSVYRSVRWHGEGCYALAERRRGGTAPHEAAGRPEEVLVWYAEGASSRDKLEAAVVWVYAQSENSAVSVASLLVPVCATMAIVAYLLKTVDAVERSMDEKLPEILPYVLDADLLSIATLHRTRRVARVWKSQAEFMLAGLPSVVVLGGGSFGSGYAAVSTYRSVEALDLSRMAFVSMPPMKSARTDFSAAVTKDASGATKIVVLGGVHRRPTQVATPWCDGPKAELMNGVEAFDPATADWECLPPLPLSLAGAVAVAPDGGRGELLVFGGGRKSKPGETFVVPEGAPALNQHLRTYLSGGPYAMLQTAMTQTAHDGSMALPTGGGDLKWRPSDRTFALKTRPGESTPRWEERAPFPPFDREWMGGITQPGVVGVRGGAVVAVGDEIVRVGEYNYLSIPSEIFSNQVSVYRAASDEWLPVEITTAPPAHPGANVHGARGVVALGASDGHLAVLGGKTDFSAVGRNVTAVRSLVVTVSPSEGGATAQWADRAMLPPLPVALDGFGCCAVGRTIFVAGGATREIHPLHPMIHRDMPSDSAFMLDIDTNKWIKLPTSLRLERHEPCLVTARVLTPAVRAFGERAKQGQEDDAVKEDFHRAEMGAQVGCTIA</sequence>
<dbReference type="PANTHER" id="PTHR12770">
    <property type="entry name" value="RUS1 FAMILY PROTEIN C16ORF58"/>
    <property type="match status" value="1"/>
</dbReference>
<dbReference type="Gene3D" id="2.120.10.80">
    <property type="entry name" value="Kelch-type beta propeller"/>
    <property type="match status" value="2"/>
</dbReference>
<keyword evidence="2" id="KW-1133">Transmembrane helix</keyword>
<dbReference type="KEGG" id="ehx:EMIHUDRAFT_460022"/>
<evidence type="ECO:0000313" key="5">
    <source>
        <dbReference type="Proteomes" id="UP000013827"/>
    </source>
</evidence>